<dbReference type="PANTHER" id="PTHR42724">
    <property type="entry name" value="TETRAACYLDISACCHARIDE 4'-KINASE"/>
    <property type="match status" value="1"/>
</dbReference>
<keyword evidence="15" id="KW-1185">Reference proteome</keyword>
<accession>A0A1I7BYB5</accession>
<evidence type="ECO:0000256" key="9">
    <source>
        <dbReference type="ARBA" id="ARBA00022777"/>
    </source>
</evidence>
<keyword evidence="9 13" id="KW-0418">Kinase</keyword>
<dbReference type="InterPro" id="IPR003758">
    <property type="entry name" value="LpxK"/>
</dbReference>
<evidence type="ECO:0000256" key="12">
    <source>
        <dbReference type="ARBA" id="ARBA00029757"/>
    </source>
</evidence>
<dbReference type="Pfam" id="PF02606">
    <property type="entry name" value="LpxK"/>
    <property type="match status" value="1"/>
</dbReference>
<evidence type="ECO:0000313" key="15">
    <source>
        <dbReference type="Proteomes" id="UP000199673"/>
    </source>
</evidence>
<dbReference type="STRING" id="305507.SAMN04489724_2844"/>
<dbReference type="GO" id="GO:0009029">
    <property type="term" value="F:lipid-A 4'-kinase activity"/>
    <property type="evidence" value="ECO:0007669"/>
    <property type="project" value="UniProtKB-UniRule"/>
</dbReference>
<evidence type="ECO:0000256" key="8">
    <source>
        <dbReference type="ARBA" id="ARBA00022741"/>
    </source>
</evidence>
<keyword evidence="8 13" id="KW-0547">Nucleotide-binding</keyword>
<sequence>MRWYAFLLYPFALLYDLVTKVRNWFFDLGWLKSASSPIPSIVVGNLSVGGTGKTPMVEYLIRMLDNQMNVATLSRGYGRKTRGFLEANEQTTPQQIGDEPFQIFQKFGSEVSVFVGEDRVNALEIIASKSVVPELVILDDAYQHRYVKGNLTILLTTYQSSFFSDFLLPMGRLRESRAGAKRADVIIITKCPRDLASSAKIELTRQASDYSEPYTPVLFSSISYGEPAPLQDSMPFSNNVILLTGLANDQPLVEFVNEKYELMEVLSYPDHHDYTLADFSKIQSLVKQLASENPVVLTTEKDAVKVKSNAPTGFLEEIPIFVLPIEVSFSADDELTLAKLIQQKVLNRDNS</sequence>
<evidence type="ECO:0000256" key="11">
    <source>
        <dbReference type="ARBA" id="ARBA00023098"/>
    </source>
</evidence>
<organism evidence="14 15">
    <name type="scientific">Algoriphagus locisalis</name>
    <dbReference type="NCBI Taxonomy" id="305507"/>
    <lineage>
        <taxon>Bacteria</taxon>
        <taxon>Pseudomonadati</taxon>
        <taxon>Bacteroidota</taxon>
        <taxon>Cytophagia</taxon>
        <taxon>Cytophagales</taxon>
        <taxon>Cyclobacteriaceae</taxon>
        <taxon>Algoriphagus</taxon>
    </lineage>
</organism>
<evidence type="ECO:0000256" key="6">
    <source>
        <dbReference type="ARBA" id="ARBA00022556"/>
    </source>
</evidence>
<dbReference type="GO" id="GO:0005886">
    <property type="term" value="C:plasma membrane"/>
    <property type="evidence" value="ECO:0007669"/>
    <property type="project" value="TreeGrafter"/>
</dbReference>
<keyword evidence="7 13" id="KW-0808">Transferase</keyword>
<evidence type="ECO:0000256" key="1">
    <source>
        <dbReference type="ARBA" id="ARBA00002274"/>
    </source>
</evidence>
<comment type="function">
    <text evidence="1 13">Transfers the gamma-phosphate of ATP to the 4'-position of a tetraacyldisaccharide 1-phosphate intermediate (termed DS-1-P) to form tetraacyldisaccharide 1,4'-bis-phosphate (lipid IVA).</text>
</comment>
<dbReference type="AlphaFoldDB" id="A0A1I7BYB5"/>
<evidence type="ECO:0000256" key="5">
    <source>
        <dbReference type="ARBA" id="ARBA00022516"/>
    </source>
</evidence>
<evidence type="ECO:0000256" key="4">
    <source>
        <dbReference type="ARBA" id="ARBA00016436"/>
    </source>
</evidence>
<dbReference type="OrthoDB" id="9766423at2"/>
<dbReference type="HAMAP" id="MF_00409">
    <property type="entry name" value="LpxK"/>
    <property type="match status" value="1"/>
</dbReference>
<comment type="similarity">
    <text evidence="13">Belongs to the LpxK family.</text>
</comment>
<dbReference type="PANTHER" id="PTHR42724:SF1">
    <property type="entry name" value="TETRAACYLDISACCHARIDE 4'-KINASE, MITOCHONDRIAL-RELATED"/>
    <property type="match status" value="1"/>
</dbReference>
<dbReference type="NCBIfam" id="TIGR00682">
    <property type="entry name" value="lpxK"/>
    <property type="match status" value="1"/>
</dbReference>
<reference evidence="15" key="1">
    <citation type="submission" date="2016-10" db="EMBL/GenBank/DDBJ databases">
        <authorList>
            <person name="Varghese N."/>
            <person name="Submissions S."/>
        </authorList>
    </citation>
    <scope>NUCLEOTIDE SEQUENCE [LARGE SCALE GENOMIC DNA]</scope>
    <source>
        <strain evidence="15">DSM 23445</strain>
    </source>
</reference>
<evidence type="ECO:0000256" key="13">
    <source>
        <dbReference type="HAMAP-Rule" id="MF_00409"/>
    </source>
</evidence>
<dbReference type="GO" id="GO:0009245">
    <property type="term" value="P:lipid A biosynthetic process"/>
    <property type="evidence" value="ECO:0007669"/>
    <property type="project" value="UniProtKB-UniRule"/>
</dbReference>
<evidence type="ECO:0000256" key="10">
    <source>
        <dbReference type="ARBA" id="ARBA00022840"/>
    </source>
</evidence>
<proteinExistence type="inferred from homology"/>
<dbReference type="InterPro" id="IPR027417">
    <property type="entry name" value="P-loop_NTPase"/>
</dbReference>
<dbReference type="RefSeq" id="WP_091694281.1">
    <property type="nucleotide sequence ID" value="NZ_FPBF01000003.1"/>
</dbReference>
<dbReference type="Proteomes" id="UP000199673">
    <property type="component" value="Unassembled WGS sequence"/>
</dbReference>
<protein>
    <recommendedName>
        <fullName evidence="4 13">Tetraacyldisaccharide 4'-kinase</fullName>
        <ecNumber evidence="3 13">2.7.1.130</ecNumber>
    </recommendedName>
    <alternativeName>
        <fullName evidence="12 13">Lipid A 4'-kinase</fullName>
    </alternativeName>
</protein>
<name>A0A1I7BYB5_9BACT</name>
<evidence type="ECO:0000256" key="7">
    <source>
        <dbReference type="ARBA" id="ARBA00022679"/>
    </source>
</evidence>
<dbReference type="EC" id="2.7.1.130" evidence="3 13"/>
<dbReference type="SUPFAM" id="SSF52540">
    <property type="entry name" value="P-loop containing nucleoside triphosphate hydrolases"/>
    <property type="match status" value="1"/>
</dbReference>
<gene>
    <name evidence="13" type="primary">lpxK</name>
    <name evidence="14" type="ORF">SAMN04489724_2844</name>
</gene>
<keyword evidence="5 13" id="KW-0444">Lipid biosynthesis</keyword>
<comment type="catalytic activity">
    <reaction evidence="13">
        <text>a lipid A disaccharide + ATP = a lipid IVA + ADP + H(+)</text>
        <dbReference type="Rhea" id="RHEA:67840"/>
        <dbReference type="ChEBI" id="CHEBI:15378"/>
        <dbReference type="ChEBI" id="CHEBI:30616"/>
        <dbReference type="ChEBI" id="CHEBI:176343"/>
        <dbReference type="ChEBI" id="CHEBI:176425"/>
        <dbReference type="ChEBI" id="CHEBI:456216"/>
        <dbReference type="EC" id="2.7.1.130"/>
    </reaction>
</comment>
<evidence type="ECO:0000256" key="2">
    <source>
        <dbReference type="ARBA" id="ARBA00004870"/>
    </source>
</evidence>
<keyword evidence="6 13" id="KW-0441">Lipid A biosynthesis</keyword>
<dbReference type="EMBL" id="FPBF01000003">
    <property type="protein sequence ID" value="SFT92139.1"/>
    <property type="molecule type" value="Genomic_DNA"/>
</dbReference>
<dbReference type="GO" id="GO:0005524">
    <property type="term" value="F:ATP binding"/>
    <property type="evidence" value="ECO:0007669"/>
    <property type="project" value="UniProtKB-UniRule"/>
</dbReference>
<dbReference type="GO" id="GO:0009244">
    <property type="term" value="P:lipopolysaccharide core region biosynthetic process"/>
    <property type="evidence" value="ECO:0007669"/>
    <property type="project" value="TreeGrafter"/>
</dbReference>
<keyword evidence="11 13" id="KW-0443">Lipid metabolism</keyword>
<evidence type="ECO:0000256" key="3">
    <source>
        <dbReference type="ARBA" id="ARBA00012071"/>
    </source>
</evidence>
<feature type="binding site" evidence="13">
    <location>
        <begin position="47"/>
        <end position="54"/>
    </location>
    <ligand>
        <name>ATP</name>
        <dbReference type="ChEBI" id="CHEBI:30616"/>
    </ligand>
</feature>
<dbReference type="UniPathway" id="UPA00359">
    <property type="reaction ID" value="UER00482"/>
</dbReference>
<keyword evidence="10 13" id="KW-0067">ATP-binding</keyword>
<comment type="pathway">
    <text evidence="2 13">Glycolipid biosynthesis; lipid IV(A) biosynthesis; lipid IV(A) from (3R)-3-hydroxytetradecanoyl-[acyl-carrier-protein] and UDP-N-acetyl-alpha-D-glucosamine: step 6/6.</text>
</comment>
<evidence type="ECO:0000313" key="14">
    <source>
        <dbReference type="EMBL" id="SFT92139.1"/>
    </source>
</evidence>